<organism evidence="25 26">
    <name type="scientific">Tenebrio molitor</name>
    <name type="common">Yellow mealworm beetle</name>
    <dbReference type="NCBI Taxonomy" id="7067"/>
    <lineage>
        <taxon>Eukaryota</taxon>
        <taxon>Metazoa</taxon>
        <taxon>Ecdysozoa</taxon>
        <taxon>Arthropoda</taxon>
        <taxon>Hexapoda</taxon>
        <taxon>Insecta</taxon>
        <taxon>Pterygota</taxon>
        <taxon>Neoptera</taxon>
        <taxon>Endopterygota</taxon>
        <taxon>Coleoptera</taxon>
        <taxon>Polyphaga</taxon>
        <taxon>Cucujiformia</taxon>
        <taxon>Tenebrionidae</taxon>
        <taxon>Tenebrio</taxon>
    </lineage>
</organism>
<comment type="subcellular location">
    <subcellularLocation>
        <location evidence="2">Nucleus</location>
    </subcellularLocation>
</comment>
<dbReference type="PRINTS" id="PR01403">
    <property type="entry name" value="8OXTPHPHTASE"/>
</dbReference>
<evidence type="ECO:0000256" key="23">
    <source>
        <dbReference type="ARBA" id="ARBA00053094"/>
    </source>
</evidence>
<sequence length="165" mass="18923">MPVGKIFTLVFLKRNNSVLLGLKTRGLGEGLWNGFGGKVEENETVANCARREVEEECGVIASDLKQIGVVRYDLDYDKSADVVHIFTCSKFDGFEKPSEEMNPIKWYKYTDIPFEQMWPDAPKWYPFMLKDKYFSARVIYTDKNTIKDSIIQEFGSLSNALKLAQ</sequence>
<evidence type="ECO:0000256" key="6">
    <source>
        <dbReference type="ARBA" id="ARBA00022801"/>
    </source>
</evidence>
<dbReference type="PANTHER" id="PTHR43758:SF2">
    <property type="entry name" value="OXIDIZED PURINE NUCLEOSIDE TRIPHOSPHATE HYDROLASE"/>
    <property type="match status" value="1"/>
</dbReference>
<evidence type="ECO:0000256" key="5">
    <source>
        <dbReference type="ARBA" id="ARBA00022723"/>
    </source>
</evidence>
<evidence type="ECO:0000256" key="9">
    <source>
        <dbReference type="ARBA" id="ARBA00024448"/>
    </source>
</evidence>
<dbReference type="PROSITE" id="PS51462">
    <property type="entry name" value="NUDIX"/>
    <property type="match status" value="1"/>
</dbReference>
<evidence type="ECO:0000259" key="24">
    <source>
        <dbReference type="PROSITE" id="PS51462"/>
    </source>
</evidence>
<dbReference type="InterPro" id="IPR015797">
    <property type="entry name" value="NUDIX_hydrolase-like_dom_sf"/>
</dbReference>
<dbReference type="GO" id="GO:0008413">
    <property type="term" value="F:8-oxo-7,8-dihydroguanosine triphosphate pyrophosphatase activity"/>
    <property type="evidence" value="ECO:0007669"/>
    <property type="project" value="InterPro"/>
</dbReference>
<evidence type="ECO:0000256" key="18">
    <source>
        <dbReference type="ARBA" id="ARBA00031927"/>
    </source>
</evidence>
<dbReference type="InterPro" id="IPR020084">
    <property type="entry name" value="NUDIX_hydrolase_CS"/>
</dbReference>
<comment type="catalytic activity">
    <reaction evidence="21">
        <text>O(6)-methyl-dGTP + H2O = O(6)-methyl-dGMP + diphosphate + H(+)</text>
        <dbReference type="Rhea" id="RHEA:67600"/>
        <dbReference type="ChEBI" id="CHEBI:15377"/>
        <dbReference type="ChEBI" id="CHEBI:15378"/>
        <dbReference type="ChEBI" id="CHEBI:33019"/>
        <dbReference type="ChEBI" id="CHEBI:169974"/>
        <dbReference type="ChEBI" id="CHEBI:169975"/>
    </reaction>
    <physiologicalReaction direction="left-to-right" evidence="21">
        <dbReference type="Rhea" id="RHEA:67601"/>
    </physiologicalReaction>
</comment>
<comment type="function">
    <text evidence="23">Oxidized purine nucleoside triphosphate hydrolase which is a prominent sanitizer of the oxidized nucleotide pool. Catalyzes the hydrolysis of 2-oxo-dATP (2-hydroxy-dATP) into 2-oxo-dAMP. Also has a significant hydrolase activity toward 2-oxo-ATP, 8-oxo-dGTP and 8-oxo-dATP. Through the hydrolysis of oxidized purine nucleoside triphosphates, prevents their incorporation into DNA and the subsequent transversions A:T to C:G and G:C to T:A. Also catalyzes the hydrolysis of methylated purine nucleoside triphosphate preventing their integration into DNA. Through this antimutagenic activity protects cells from oxidative stress.</text>
</comment>
<dbReference type="PANTHER" id="PTHR43758">
    <property type="entry name" value="7,8-DIHYDRO-8-OXOGUANINE TRIPHOSPHATASE"/>
    <property type="match status" value="1"/>
</dbReference>
<evidence type="ECO:0000256" key="2">
    <source>
        <dbReference type="ARBA" id="ARBA00004123"/>
    </source>
</evidence>
<evidence type="ECO:0000256" key="12">
    <source>
        <dbReference type="ARBA" id="ARBA00024596"/>
    </source>
</evidence>
<dbReference type="InterPro" id="IPR000086">
    <property type="entry name" value="NUDIX_hydrolase_dom"/>
</dbReference>
<keyword evidence="5" id="KW-0479">Metal-binding</keyword>
<dbReference type="PROSITE" id="PS00893">
    <property type="entry name" value="NUDIX_BOX"/>
    <property type="match status" value="1"/>
</dbReference>
<comment type="catalytic activity">
    <reaction evidence="10">
        <text>2-oxo-dATP + H2O = 2-oxo-dAMP + diphosphate + H(+)</text>
        <dbReference type="Rhea" id="RHEA:31583"/>
        <dbReference type="ChEBI" id="CHEBI:15377"/>
        <dbReference type="ChEBI" id="CHEBI:15378"/>
        <dbReference type="ChEBI" id="CHEBI:33019"/>
        <dbReference type="ChEBI" id="CHEBI:63212"/>
        <dbReference type="ChEBI" id="CHEBI:77897"/>
        <dbReference type="EC" id="3.6.1.56"/>
    </reaction>
    <physiologicalReaction direction="left-to-right" evidence="10">
        <dbReference type="Rhea" id="RHEA:31584"/>
    </physiologicalReaction>
</comment>
<evidence type="ECO:0000313" key="26">
    <source>
        <dbReference type="Proteomes" id="UP000719412"/>
    </source>
</evidence>
<dbReference type="GO" id="GO:0046872">
    <property type="term" value="F:metal ion binding"/>
    <property type="evidence" value="ECO:0007669"/>
    <property type="project" value="UniProtKB-KW"/>
</dbReference>
<comment type="catalytic activity">
    <reaction evidence="9">
        <text>8-oxo-dATP + H2O = 8-oxo-dAMP + diphosphate + H(+)</text>
        <dbReference type="Rhea" id="RHEA:65396"/>
        <dbReference type="ChEBI" id="CHEBI:15377"/>
        <dbReference type="ChEBI" id="CHEBI:15378"/>
        <dbReference type="ChEBI" id="CHEBI:33019"/>
        <dbReference type="ChEBI" id="CHEBI:71361"/>
        <dbReference type="ChEBI" id="CHEBI:172871"/>
    </reaction>
    <physiologicalReaction direction="left-to-right" evidence="9">
        <dbReference type="Rhea" id="RHEA:65397"/>
    </physiologicalReaction>
</comment>
<evidence type="ECO:0000256" key="7">
    <source>
        <dbReference type="ARBA" id="ARBA00022842"/>
    </source>
</evidence>
<comment type="catalytic activity">
    <reaction evidence="11">
        <text>8-oxo-dGTP + H2O = 8-oxo-dGMP + diphosphate + H(+)</text>
        <dbReference type="Rhea" id="RHEA:31575"/>
        <dbReference type="ChEBI" id="CHEBI:15377"/>
        <dbReference type="ChEBI" id="CHEBI:15378"/>
        <dbReference type="ChEBI" id="CHEBI:33019"/>
        <dbReference type="ChEBI" id="CHEBI:63224"/>
        <dbReference type="ChEBI" id="CHEBI:77896"/>
    </reaction>
    <physiologicalReaction direction="left-to-right" evidence="11">
        <dbReference type="Rhea" id="RHEA:31576"/>
    </physiologicalReaction>
</comment>
<evidence type="ECO:0000256" key="10">
    <source>
        <dbReference type="ARBA" id="ARBA00024459"/>
    </source>
</evidence>
<dbReference type="Gene3D" id="3.90.79.10">
    <property type="entry name" value="Nucleoside Triphosphate Pyrophosphohydrolase"/>
    <property type="match status" value="1"/>
</dbReference>
<evidence type="ECO:0000256" key="17">
    <source>
        <dbReference type="ARBA" id="ARBA00030682"/>
    </source>
</evidence>
<dbReference type="EMBL" id="JABDTM020017903">
    <property type="protein sequence ID" value="KAH0818319.1"/>
    <property type="molecule type" value="Genomic_DNA"/>
</dbReference>
<dbReference type="Proteomes" id="UP000719412">
    <property type="component" value="Unassembled WGS sequence"/>
</dbReference>
<evidence type="ECO:0000256" key="15">
    <source>
        <dbReference type="ARBA" id="ARBA00029673"/>
    </source>
</evidence>
<comment type="subunit">
    <text evidence="4">Monomer.</text>
</comment>
<evidence type="ECO:0000256" key="4">
    <source>
        <dbReference type="ARBA" id="ARBA00011245"/>
    </source>
</evidence>
<evidence type="ECO:0000256" key="1">
    <source>
        <dbReference type="ARBA" id="ARBA00001946"/>
    </source>
</evidence>
<reference evidence="25" key="2">
    <citation type="submission" date="2021-08" db="EMBL/GenBank/DDBJ databases">
        <authorList>
            <person name="Eriksson T."/>
        </authorList>
    </citation>
    <scope>NUCLEOTIDE SEQUENCE</scope>
    <source>
        <strain evidence="25">Stoneville</strain>
        <tissue evidence="25">Whole head</tissue>
    </source>
</reference>
<dbReference type="GO" id="GO:0042262">
    <property type="term" value="P:DNA protection"/>
    <property type="evidence" value="ECO:0007669"/>
    <property type="project" value="InterPro"/>
</dbReference>
<keyword evidence="26" id="KW-1185">Reference proteome</keyword>
<dbReference type="GO" id="GO:0005737">
    <property type="term" value="C:cytoplasm"/>
    <property type="evidence" value="ECO:0007669"/>
    <property type="project" value="TreeGrafter"/>
</dbReference>
<comment type="catalytic activity">
    <reaction evidence="20">
        <text>N(6)-methyl-ATP + H2O = N(6)-methyl-AMP + diphosphate + H(+)</text>
        <dbReference type="Rhea" id="RHEA:67608"/>
        <dbReference type="ChEBI" id="CHEBI:15377"/>
        <dbReference type="ChEBI" id="CHEBI:15378"/>
        <dbReference type="ChEBI" id="CHEBI:33019"/>
        <dbReference type="ChEBI" id="CHEBI:144842"/>
        <dbReference type="ChEBI" id="CHEBI:172873"/>
    </reaction>
    <physiologicalReaction direction="left-to-right" evidence="20">
        <dbReference type="Rhea" id="RHEA:67609"/>
    </physiologicalReaction>
</comment>
<reference evidence="25" key="1">
    <citation type="journal article" date="2020" name="J Insects Food Feed">
        <title>The yellow mealworm (Tenebrio molitor) genome: a resource for the emerging insects as food and feed industry.</title>
        <authorList>
            <person name="Eriksson T."/>
            <person name="Andere A."/>
            <person name="Kelstrup H."/>
            <person name="Emery V."/>
            <person name="Picard C."/>
        </authorList>
    </citation>
    <scope>NUCLEOTIDE SEQUENCE</scope>
    <source>
        <strain evidence="25">Stoneville</strain>
        <tissue evidence="25">Whole head</tissue>
    </source>
</reference>
<comment type="similarity">
    <text evidence="3">Belongs to the Nudix hydrolase family.</text>
</comment>
<comment type="cofactor">
    <cofactor evidence="1">
        <name>Mg(2+)</name>
        <dbReference type="ChEBI" id="CHEBI:18420"/>
    </cofactor>
</comment>
<evidence type="ECO:0000256" key="21">
    <source>
        <dbReference type="ARBA" id="ARBA00048894"/>
    </source>
</evidence>
<evidence type="ECO:0000256" key="19">
    <source>
        <dbReference type="ARBA" id="ARBA00032071"/>
    </source>
</evidence>
<proteinExistence type="inferred from homology"/>
<dbReference type="InterPro" id="IPR003563">
    <property type="entry name" value="8ODP"/>
</dbReference>
<keyword evidence="6" id="KW-0378">Hydrolase</keyword>
<comment type="caution">
    <text evidence="25">The sequence shown here is derived from an EMBL/GenBank/DDBJ whole genome shotgun (WGS) entry which is preliminary data.</text>
</comment>
<evidence type="ECO:0000256" key="11">
    <source>
        <dbReference type="ARBA" id="ARBA00024486"/>
    </source>
</evidence>
<keyword evidence="8" id="KW-0539">Nucleus</keyword>
<gene>
    <name evidence="25" type="ORF">GEV33_004471</name>
</gene>
<evidence type="ECO:0000256" key="3">
    <source>
        <dbReference type="ARBA" id="ARBA00005582"/>
    </source>
</evidence>
<evidence type="ECO:0000256" key="16">
    <source>
        <dbReference type="ARBA" id="ARBA00030634"/>
    </source>
</evidence>
<dbReference type="GO" id="GO:0008828">
    <property type="term" value="F:dATP diphosphatase activity"/>
    <property type="evidence" value="ECO:0007669"/>
    <property type="project" value="UniProtKB-EC"/>
</dbReference>
<dbReference type="CDD" id="cd03427">
    <property type="entry name" value="NUDIX_MTH1_Nudt1"/>
    <property type="match status" value="1"/>
</dbReference>
<keyword evidence="7" id="KW-0460">Magnesium</keyword>
<evidence type="ECO:0000256" key="13">
    <source>
        <dbReference type="ARBA" id="ARBA00026103"/>
    </source>
</evidence>
<dbReference type="GO" id="GO:0005634">
    <property type="term" value="C:nucleus"/>
    <property type="evidence" value="ECO:0007669"/>
    <property type="project" value="UniProtKB-SubCell"/>
</dbReference>
<dbReference type="Pfam" id="PF00293">
    <property type="entry name" value="NUDIX"/>
    <property type="match status" value="1"/>
</dbReference>
<accession>A0A8J6LDD6</accession>
<dbReference type="EC" id="3.6.1.56" evidence="13"/>
<evidence type="ECO:0000256" key="8">
    <source>
        <dbReference type="ARBA" id="ARBA00023242"/>
    </source>
</evidence>
<evidence type="ECO:0000256" key="20">
    <source>
        <dbReference type="ARBA" id="ARBA00048002"/>
    </source>
</evidence>
<comment type="catalytic activity">
    <reaction evidence="22">
        <text>N(6)-methyl-dATP + H2O = N(6)-methyl-dAMP + diphosphate + H(+)</text>
        <dbReference type="Rhea" id="RHEA:67604"/>
        <dbReference type="ChEBI" id="CHEBI:15377"/>
        <dbReference type="ChEBI" id="CHEBI:15378"/>
        <dbReference type="ChEBI" id="CHEBI:33019"/>
        <dbReference type="ChEBI" id="CHEBI:169976"/>
        <dbReference type="ChEBI" id="CHEBI:172872"/>
    </reaction>
    <physiologicalReaction direction="left-to-right" evidence="22">
        <dbReference type="Rhea" id="RHEA:67605"/>
    </physiologicalReaction>
</comment>
<evidence type="ECO:0000256" key="14">
    <source>
        <dbReference type="ARBA" id="ARBA00026218"/>
    </source>
</evidence>
<evidence type="ECO:0000313" key="25">
    <source>
        <dbReference type="EMBL" id="KAH0818319.1"/>
    </source>
</evidence>
<comment type="catalytic activity">
    <reaction evidence="12">
        <text>2-oxo-ATP + H2O = 2-oxo-AMP + diphosphate + H(+)</text>
        <dbReference type="Rhea" id="RHEA:67392"/>
        <dbReference type="ChEBI" id="CHEBI:15377"/>
        <dbReference type="ChEBI" id="CHEBI:15378"/>
        <dbReference type="ChEBI" id="CHEBI:33019"/>
        <dbReference type="ChEBI" id="CHEBI:71395"/>
        <dbReference type="ChEBI" id="CHEBI:172878"/>
    </reaction>
    <physiologicalReaction direction="left-to-right" evidence="12">
        <dbReference type="Rhea" id="RHEA:67393"/>
    </physiologicalReaction>
</comment>
<evidence type="ECO:0000256" key="22">
    <source>
        <dbReference type="ARBA" id="ARBA00049032"/>
    </source>
</evidence>
<name>A0A8J6LDD6_TENMO</name>
<feature type="domain" description="Nudix hydrolase" evidence="24">
    <location>
        <begin position="1"/>
        <end position="130"/>
    </location>
</feature>
<protein>
    <recommendedName>
        <fullName evidence="14">Oxidized purine nucleoside triphosphate hydrolase</fullName>
        <ecNumber evidence="13">3.6.1.56</ecNumber>
    </recommendedName>
    <alternativeName>
        <fullName evidence="18">2-hydroxy-dATP diphosphatase</fullName>
    </alternativeName>
    <alternativeName>
        <fullName evidence="17">7,8-dihydro-8-oxoguanine triphosphatase</fullName>
    </alternativeName>
    <alternativeName>
        <fullName evidence="16">8-oxo-dGTPase</fullName>
    </alternativeName>
    <alternativeName>
        <fullName evidence="19">Methylated purine nucleoside triphosphate hydrolase</fullName>
    </alternativeName>
    <alternativeName>
        <fullName evidence="15">Nucleoside diphosphate-linked moiety X motif 1</fullName>
    </alternativeName>
</protein>
<dbReference type="SUPFAM" id="SSF55811">
    <property type="entry name" value="Nudix"/>
    <property type="match status" value="1"/>
</dbReference>
<dbReference type="AlphaFoldDB" id="A0A8J6LDD6"/>